<dbReference type="PROSITE" id="PS51387">
    <property type="entry name" value="FAD_PCMH"/>
    <property type="match status" value="1"/>
</dbReference>
<dbReference type="Gene3D" id="3.30.70.2520">
    <property type="match status" value="1"/>
</dbReference>
<dbReference type="InterPro" id="IPR016166">
    <property type="entry name" value="FAD-bd_PCMH"/>
</dbReference>
<dbReference type="AlphaFoldDB" id="A0A6P2BPT7"/>
<dbReference type="InterPro" id="IPR010031">
    <property type="entry name" value="FAD_lactone_oxidase-like"/>
</dbReference>
<dbReference type="EMBL" id="RPFW01000008">
    <property type="protein sequence ID" value="TVZ00868.1"/>
    <property type="molecule type" value="Genomic_DNA"/>
</dbReference>
<dbReference type="GO" id="GO:0071949">
    <property type="term" value="F:FAD binding"/>
    <property type="evidence" value="ECO:0007669"/>
    <property type="project" value="InterPro"/>
</dbReference>
<sequence length="422" mass="46123">MASQLSNWSGSYQFTAREVIAAQTISDVQKAVKQGRKVRAIGTRHSFNDLADNGATLIDVTGIAPDPVIDEAARTVTVGAGTSYGVLASWLERNGWALHNLGSLPHISIAGATATGTHGSGSGNKILSAAIAGIEYVAADGEIRHTTRNDDGFDGMPVGLGAFGIAVRITLDIEPSYDIRQDAYAGLTWDRVLEDPDAVMNSAYSVSLFTDWTGPTLRAAWVKRRTTDANNQDVDDFFGAQRDPGPVRFIDAPEDNLTICGVPGPWSQRLPHFRLDSTPSNGDEIQTEYFVDKRHGAQALEALRQRASKIAPVLQVSEIRSIAADTLWLSGSYQRETIALHFTWLNRPDQVNAAVTQVEQALEPFAARPHWGKVSHVTAERVTALYPRLKDARELFERLDPEGRFGNNRLERLGVRAGQVRR</sequence>
<evidence type="ECO:0000259" key="2">
    <source>
        <dbReference type="PROSITE" id="PS51387"/>
    </source>
</evidence>
<accession>A0A6P2BPT7</accession>
<dbReference type="GO" id="GO:0016020">
    <property type="term" value="C:membrane"/>
    <property type="evidence" value="ECO:0007669"/>
    <property type="project" value="InterPro"/>
</dbReference>
<dbReference type="OrthoDB" id="9800184at2"/>
<reference evidence="3 4" key="1">
    <citation type="submission" date="2018-11" db="EMBL/GenBank/DDBJ databases">
        <title>Trebonia kvetii gen.nov., sp.nov., a novel acidophilic actinobacterium, and proposal of the new actinobacterial family Treboniaceae fam. nov.</title>
        <authorList>
            <person name="Rapoport D."/>
            <person name="Sagova-Mareckova M."/>
            <person name="Sedlacek I."/>
            <person name="Provaznik J."/>
            <person name="Kralova S."/>
            <person name="Pavlinic D."/>
            <person name="Benes V."/>
            <person name="Kopecky J."/>
        </authorList>
    </citation>
    <scope>NUCLEOTIDE SEQUENCE [LARGE SCALE GENOMIC DNA]</scope>
    <source>
        <strain evidence="3 4">15Tr583</strain>
    </source>
</reference>
<evidence type="ECO:0000313" key="4">
    <source>
        <dbReference type="Proteomes" id="UP000460272"/>
    </source>
</evidence>
<dbReference type="Gene3D" id="3.30.465.10">
    <property type="match status" value="1"/>
</dbReference>
<dbReference type="Gene3D" id="3.30.70.2530">
    <property type="match status" value="1"/>
</dbReference>
<dbReference type="Pfam" id="PF01565">
    <property type="entry name" value="FAD_binding_4"/>
    <property type="match status" value="1"/>
</dbReference>
<feature type="domain" description="FAD-binding PCMH-type" evidence="2">
    <location>
        <begin position="12"/>
        <end position="176"/>
    </location>
</feature>
<dbReference type="InterPro" id="IPR016171">
    <property type="entry name" value="Vanillyl_alc_oxidase_C-sub2"/>
</dbReference>
<dbReference type="GO" id="GO:0080049">
    <property type="term" value="F:L-gulono-1,4-lactone dehydrogenase activity"/>
    <property type="evidence" value="ECO:0007669"/>
    <property type="project" value="TreeGrafter"/>
</dbReference>
<dbReference type="PANTHER" id="PTHR43762:SF1">
    <property type="entry name" value="D-ARABINONO-1,4-LACTONE OXIDASE"/>
    <property type="match status" value="1"/>
</dbReference>
<dbReference type="Proteomes" id="UP000460272">
    <property type="component" value="Unassembled WGS sequence"/>
</dbReference>
<dbReference type="RefSeq" id="WP_145860688.1">
    <property type="nucleotide sequence ID" value="NZ_RPFW01000008.1"/>
</dbReference>
<proteinExistence type="predicted"/>
<dbReference type="Gene3D" id="1.10.45.10">
    <property type="entry name" value="Vanillyl-alcohol Oxidase, Chain A, domain 4"/>
    <property type="match status" value="1"/>
</dbReference>
<evidence type="ECO:0000313" key="3">
    <source>
        <dbReference type="EMBL" id="TVZ00868.1"/>
    </source>
</evidence>
<comment type="caution">
    <text evidence="3">The sequence shown here is derived from an EMBL/GenBank/DDBJ whole genome shotgun (WGS) entry which is preliminary data.</text>
</comment>
<dbReference type="Pfam" id="PF04030">
    <property type="entry name" value="ALO"/>
    <property type="match status" value="1"/>
</dbReference>
<dbReference type="InterPro" id="IPR036318">
    <property type="entry name" value="FAD-bd_PCMH-like_sf"/>
</dbReference>
<gene>
    <name evidence="3" type="ORF">EAS64_36625</name>
</gene>
<keyword evidence="1" id="KW-0560">Oxidoreductase</keyword>
<evidence type="ECO:0000256" key="1">
    <source>
        <dbReference type="ARBA" id="ARBA00023002"/>
    </source>
</evidence>
<dbReference type="GO" id="GO:0003885">
    <property type="term" value="F:D-arabinono-1,4-lactone oxidase activity"/>
    <property type="evidence" value="ECO:0007669"/>
    <property type="project" value="InterPro"/>
</dbReference>
<dbReference type="Gene3D" id="3.30.43.10">
    <property type="entry name" value="Uridine Diphospho-n-acetylenolpyruvylglucosamine Reductase, domain 2"/>
    <property type="match status" value="1"/>
</dbReference>
<keyword evidence="4" id="KW-1185">Reference proteome</keyword>
<protein>
    <submittedName>
        <fullName evidence="3">FAD-binding protein</fullName>
    </submittedName>
</protein>
<organism evidence="3 4">
    <name type="scientific">Trebonia kvetii</name>
    <dbReference type="NCBI Taxonomy" id="2480626"/>
    <lineage>
        <taxon>Bacteria</taxon>
        <taxon>Bacillati</taxon>
        <taxon>Actinomycetota</taxon>
        <taxon>Actinomycetes</taxon>
        <taxon>Streptosporangiales</taxon>
        <taxon>Treboniaceae</taxon>
        <taxon>Trebonia</taxon>
    </lineage>
</organism>
<dbReference type="InterPro" id="IPR016169">
    <property type="entry name" value="FAD-bd_PCMH_sub2"/>
</dbReference>
<dbReference type="SUPFAM" id="SSF56176">
    <property type="entry name" value="FAD-binding/transporter-associated domain-like"/>
    <property type="match status" value="1"/>
</dbReference>
<dbReference type="InterPro" id="IPR007173">
    <property type="entry name" value="ALO_C"/>
</dbReference>
<dbReference type="InterPro" id="IPR016167">
    <property type="entry name" value="FAD-bd_PCMH_sub1"/>
</dbReference>
<dbReference type="InterPro" id="IPR006094">
    <property type="entry name" value="Oxid_FAD_bind_N"/>
</dbReference>
<dbReference type="PANTHER" id="PTHR43762">
    <property type="entry name" value="L-GULONOLACTONE OXIDASE"/>
    <property type="match status" value="1"/>
</dbReference>
<name>A0A6P2BPT7_9ACTN</name>